<comment type="caution">
    <text evidence="1">The sequence shown here is derived from an EMBL/GenBank/DDBJ whole genome shotgun (WGS) entry which is preliminary data.</text>
</comment>
<dbReference type="EMBL" id="JBHSCL010000004">
    <property type="protein sequence ID" value="MFC4219535.1"/>
    <property type="molecule type" value="Genomic_DNA"/>
</dbReference>
<dbReference type="RefSeq" id="WP_379762920.1">
    <property type="nucleotide sequence ID" value="NZ_JBHSCL010000004.1"/>
</dbReference>
<dbReference type="PROSITE" id="PS51257">
    <property type="entry name" value="PROKAR_LIPOPROTEIN"/>
    <property type="match status" value="1"/>
</dbReference>
<keyword evidence="2" id="KW-1185">Reference proteome</keyword>
<evidence type="ECO:0000313" key="1">
    <source>
        <dbReference type="EMBL" id="MFC4219535.1"/>
    </source>
</evidence>
<gene>
    <name evidence="1" type="ORF">ACFOWS_05305</name>
</gene>
<sequence length="113" mass="12522">MKRIAIWLSIVMLAQSCQVYRNVELSEIKKNKTYRIHLNNGQDIQGICESVDGNQVALRVNENVVEFPKTNIDSAERHKVSILKMAGAAVLITAGTLLMLDIAKKDTGSINNP</sequence>
<name>A0ABV8PK18_9FLAO</name>
<protein>
    <submittedName>
        <fullName evidence="1">Uncharacterized protein</fullName>
    </submittedName>
</protein>
<evidence type="ECO:0000313" key="2">
    <source>
        <dbReference type="Proteomes" id="UP001595841"/>
    </source>
</evidence>
<organism evidence="1 2">
    <name type="scientific">Flagellimonas marina</name>
    <dbReference type="NCBI Taxonomy" id="1775168"/>
    <lineage>
        <taxon>Bacteria</taxon>
        <taxon>Pseudomonadati</taxon>
        <taxon>Bacteroidota</taxon>
        <taxon>Flavobacteriia</taxon>
        <taxon>Flavobacteriales</taxon>
        <taxon>Flavobacteriaceae</taxon>
        <taxon>Flagellimonas</taxon>
    </lineage>
</organism>
<reference evidence="2" key="1">
    <citation type="journal article" date="2019" name="Int. J. Syst. Evol. Microbiol.">
        <title>The Global Catalogue of Microorganisms (GCM) 10K type strain sequencing project: providing services to taxonomists for standard genome sequencing and annotation.</title>
        <authorList>
            <consortium name="The Broad Institute Genomics Platform"/>
            <consortium name="The Broad Institute Genome Sequencing Center for Infectious Disease"/>
            <person name="Wu L."/>
            <person name="Ma J."/>
        </authorList>
    </citation>
    <scope>NUCLEOTIDE SEQUENCE [LARGE SCALE GENOMIC DNA]</scope>
    <source>
        <strain evidence="2">CGMCC 1.15774</strain>
    </source>
</reference>
<proteinExistence type="predicted"/>
<accession>A0ABV8PK18</accession>
<dbReference type="Proteomes" id="UP001595841">
    <property type="component" value="Unassembled WGS sequence"/>
</dbReference>